<dbReference type="SUPFAM" id="SSF48498">
    <property type="entry name" value="Tetracyclin repressor-like, C-terminal domain"/>
    <property type="match status" value="1"/>
</dbReference>
<dbReference type="RefSeq" id="WP_245936775.1">
    <property type="nucleotide sequence ID" value="NZ_QJKB01000001.1"/>
</dbReference>
<feature type="domain" description="HTH tetR-type" evidence="6">
    <location>
        <begin position="8"/>
        <end position="68"/>
    </location>
</feature>
<reference evidence="7 8" key="1">
    <citation type="submission" date="2018-05" db="EMBL/GenBank/DDBJ databases">
        <title>Genomic Encyclopedia of Type Strains, Phase IV (KMG-IV): sequencing the most valuable type-strain genomes for metagenomic binning, comparative biology and taxonomic classification.</title>
        <authorList>
            <person name="Goeker M."/>
        </authorList>
    </citation>
    <scope>NUCLEOTIDE SEQUENCE [LARGE SCALE GENOMIC DNA]</scope>
    <source>
        <strain evidence="7 8">DSM 19792</strain>
    </source>
</reference>
<comment type="caution">
    <text evidence="7">The sequence shown here is derived from an EMBL/GenBank/DDBJ whole genome shotgun (WGS) entry which is preliminary data.</text>
</comment>
<accession>A0A318JGJ9</accession>
<dbReference type="InterPro" id="IPR050109">
    <property type="entry name" value="HTH-type_TetR-like_transc_reg"/>
</dbReference>
<dbReference type="InterPro" id="IPR023772">
    <property type="entry name" value="DNA-bd_HTH_TetR-type_CS"/>
</dbReference>
<gene>
    <name evidence="7" type="ORF">DFR42_10182</name>
</gene>
<evidence type="ECO:0000256" key="4">
    <source>
        <dbReference type="ARBA" id="ARBA00023163"/>
    </source>
</evidence>
<dbReference type="GO" id="GO:0003700">
    <property type="term" value="F:DNA-binding transcription factor activity"/>
    <property type="evidence" value="ECO:0007669"/>
    <property type="project" value="TreeGrafter"/>
</dbReference>
<dbReference type="PROSITE" id="PS50977">
    <property type="entry name" value="HTH_TETR_2"/>
    <property type="match status" value="1"/>
</dbReference>
<organism evidence="7 8">
    <name type="scientific">Undibacterium pigrum</name>
    <dbReference type="NCBI Taxonomy" id="401470"/>
    <lineage>
        <taxon>Bacteria</taxon>
        <taxon>Pseudomonadati</taxon>
        <taxon>Pseudomonadota</taxon>
        <taxon>Betaproteobacteria</taxon>
        <taxon>Burkholderiales</taxon>
        <taxon>Oxalobacteraceae</taxon>
        <taxon>Undibacterium</taxon>
    </lineage>
</organism>
<dbReference type="PRINTS" id="PR00455">
    <property type="entry name" value="HTHTETR"/>
</dbReference>
<evidence type="ECO:0000259" key="6">
    <source>
        <dbReference type="PROSITE" id="PS50977"/>
    </source>
</evidence>
<dbReference type="Pfam" id="PF13977">
    <property type="entry name" value="TetR_C_6"/>
    <property type="match status" value="1"/>
</dbReference>
<evidence type="ECO:0000256" key="2">
    <source>
        <dbReference type="ARBA" id="ARBA00023015"/>
    </source>
</evidence>
<dbReference type="EMBL" id="QJKB01000001">
    <property type="protein sequence ID" value="PXX46513.1"/>
    <property type="molecule type" value="Genomic_DNA"/>
</dbReference>
<dbReference type="PANTHER" id="PTHR30055:SF234">
    <property type="entry name" value="HTH-TYPE TRANSCRIPTIONAL REGULATOR BETI"/>
    <property type="match status" value="1"/>
</dbReference>
<dbReference type="PROSITE" id="PS01081">
    <property type="entry name" value="HTH_TETR_1"/>
    <property type="match status" value="1"/>
</dbReference>
<evidence type="ECO:0000313" key="7">
    <source>
        <dbReference type="EMBL" id="PXX46513.1"/>
    </source>
</evidence>
<proteinExistence type="predicted"/>
<dbReference type="AlphaFoldDB" id="A0A318JGJ9"/>
<sequence>MSRKSNTEQRRKEIVFALLSVMAEHGYEKATILAIAKQAGLAPGLIHYHFKSKGEILLYLVKLLATMSRARYDLLAATANTSQERLQAYINARLAKGEGAMPEAVSAWVVIGAEAVRQPEVRAVFQEAIAAELLLIQDLLAACLQDQKKVISGVAELAAGLLAFMEGAFQLASAAGDIMPQGYAATTARAFIENSLAAQAPA</sequence>
<dbReference type="Gene3D" id="1.10.357.10">
    <property type="entry name" value="Tetracycline Repressor, domain 2"/>
    <property type="match status" value="1"/>
</dbReference>
<dbReference type="Proteomes" id="UP000247792">
    <property type="component" value="Unassembled WGS sequence"/>
</dbReference>
<evidence type="ECO:0000313" key="8">
    <source>
        <dbReference type="Proteomes" id="UP000247792"/>
    </source>
</evidence>
<evidence type="ECO:0000256" key="5">
    <source>
        <dbReference type="PROSITE-ProRule" id="PRU00335"/>
    </source>
</evidence>
<dbReference type="SUPFAM" id="SSF46689">
    <property type="entry name" value="Homeodomain-like"/>
    <property type="match status" value="1"/>
</dbReference>
<feature type="DNA-binding region" description="H-T-H motif" evidence="5">
    <location>
        <begin position="31"/>
        <end position="50"/>
    </location>
</feature>
<keyword evidence="3 5" id="KW-0238">DNA-binding</keyword>
<dbReference type="GO" id="GO:0000976">
    <property type="term" value="F:transcription cis-regulatory region binding"/>
    <property type="evidence" value="ECO:0007669"/>
    <property type="project" value="TreeGrafter"/>
</dbReference>
<dbReference type="Pfam" id="PF00440">
    <property type="entry name" value="TetR_N"/>
    <property type="match status" value="1"/>
</dbReference>
<evidence type="ECO:0000256" key="3">
    <source>
        <dbReference type="ARBA" id="ARBA00023125"/>
    </source>
</evidence>
<evidence type="ECO:0000256" key="1">
    <source>
        <dbReference type="ARBA" id="ARBA00022491"/>
    </source>
</evidence>
<dbReference type="PANTHER" id="PTHR30055">
    <property type="entry name" value="HTH-TYPE TRANSCRIPTIONAL REGULATOR RUTR"/>
    <property type="match status" value="1"/>
</dbReference>
<keyword evidence="1" id="KW-0678">Repressor</keyword>
<dbReference type="InterPro" id="IPR039538">
    <property type="entry name" value="BetI_C"/>
</dbReference>
<keyword evidence="8" id="KW-1185">Reference proteome</keyword>
<name>A0A318JGJ9_9BURK</name>
<dbReference type="InterPro" id="IPR036271">
    <property type="entry name" value="Tet_transcr_reg_TetR-rel_C_sf"/>
</dbReference>
<keyword evidence="2" id="KW-0805">Transcription regulation</keyword>
<protein>
    <submittedName>
        <fullName evidence="7">TetR family transcriptional regulator</fullName>
    </submittedName>
</protein>
<dbReference type="InterPro" id="IPR009057">
    <property type="entry name" value="Homeodomain-like_sf"/>
</dbReference>
<dbReference type="InterPro" id="IPR001647">
    <property type="entry name" value="HTH_TetR"/>
</dbReference>
<keyword evidence="4" id="KW-0804">Transcription</keyword>